<dbReference type="Pfam" id="PF00939">
    <property type="entry name" value="Na_sulph_symp"/>
    <property type="match status" value="1"/>
</dbReference>
<keyword evidence="5 6" id="KW-0472">Membrane</keyword>
<evidence type="ECO:0000256" key="6">
    <source>
        <dbReference type="SAM" id="Phobius"/>
    </source>
</evidence>
<feature type="transmembrane region" description="Helical" evidence="6">
    <location>
        <begin position="425"/>
        <end position="448"/>
    </location>
</feature>
<evidence type="ECO:0000256" key="4">
    <source>
        <dbReference type="ARBA" id="ARBA00022989"/>
    </source>
</evidence>
<feature type="transmembrane region" description="Helical" evidence="6">
    <location>
        <begin position="97"/>
        <end position="119"/>
    </location>
</feature>
<keyword evidence="4 6" id="KW-1133">Transmembrane helix</keyword>
<evidence type="ECO:0000313" key="7">
    <source>
        <dbReference type="EMBL" id="CAG9606428.1"/>
    </source>
</evidence>
<feature type="transmembrane region" description="Helical" evidence="6">
    <location>
        <begin position="231"/>
        <end position="257"/>
    </location>
</feature>
<reference evidence="7" key="1">
    <citation type="submission" date="2021-10" db="EMBL/GenBank/DDBJ databases">
        <authorList>
            <person name="Criscuolo A."/>
        </authorList>
    </citation>
    <scope>NUCLEOTIDE SEQUENCE</scope>
    <source>
        <strain evidence="7">CIP111885</strain>
    </source>
</reference>
<name>A0A9C7G6E2_9BACI</name>
<keyword evidence="3 6" id="KW-0812">Transmembrane</keyword>
<protein>
    <submittedName>
        <fullName evidence="7">L-tartrate/succinate antiporter</fullName>
    </submittedName>
</protein>
<feature type="transmembrane region" description="Helical" evidence="6">
    <location>
        <begin position="140"/>
        <end position="159"/>
    </location>
</feature>
<dbReference type="InterPro" id="IPR030676">
    <property type="entry name" value="CitT-rel"/>
</dbReference>
<feature type="transmembrane region" description="Helical" evidence="6">
    <location>
        <begin position="337"/>
        <end position="357"/>
    </location>
</feature>
<evidence type="ECO:0000256" key="2">
    <source>
        <dbReference type="ARBA" id="ARBA00007349"/>
    </source>
</evidence>
<dbReference type="InterPro" id="IPR001898">
    <property type="entry name" value="SLC13A/DASS"/>
</dbReference>
<dbReference type="PANTHER" id="PTHR10283">
    <property type="entry name" value="SOLUTE CARRIER FAMILY 13 MEMBER"/>
    <property type="match status" value="1"/>
</dbReference>
<feature type="transmembrane region" description="Helical" evidence="6">
    <location>
        <begin position="63"/>
        <end position="82"/>
    </location>
</feature>
<comment type="caution">
    <text evidence="7">The sequence shown here is derived from an EMBL/GenBank/DDBJ whole genome shotgun (WGS) entry which is preliminary data.</text>
</comment>
<dbReference type="NCBIfam" id="TIGR00785">
    <property type="entry name" value="dass"/>
    <property type="match status" value="1"/>
</dbReference>
<dbReference type="Proteomes" id="UP000789845">
    <property type="component" value="Unassembled WGS sequence"/>
</dbReference>
<dbReference type="AlphaFoldDB" id="A0A9C7G6E2"/>
<feature type="transmembrane region" description="Helical" evidence="6">
    <location>
        <begin position="38"/>
        <end position="56"/>
    </location>
</feature>
<keyword evidence="8" id="KW-1185">Reference proteome</keyword>
<dbReference type="PIRSF" id="PIRSF002457">
    <property type="entry name" value="DASS"/>
    <property type="match status" value="1"/>
</dbReference>
<evidence type="ECO:0000256" key="1">
    <source>
        <dbReference type="ARBA" id="ARBA00004141"/>
    </source>
</evidence>
<gene>
    <name evidence="7" type="primary">ttdT</name>
    <name evidence="7" type="ORF">NEOCIP111885_00116</name>
</gene>
<feature type="transmembrane region" description="Helical" evidence="6">
    <location>
        <begin position="401"/>
        <end position="419"/>
    </location>
</feature>
<dbReference type="RefSeq" id="WP_230494716.1">
    <property type="nucleotide sequence ID" value="NZ_CAKJTG010000001.1"/>
</dbReference>
<dbReference type="GO" id="GO:0022857">
    <property type="term" value="F:transmembrane transporter activity"/>
    <property type="evidence" value="ECO:0007669"/>
    <property type="project" value="InterPro"/>
</dbReference>
<accession>A0A9C7G6E2</accession>
<feature type="transmembrane region" description="Helical" evidence="6">
    <location>
        <begin position="165"/>
        <end position="182"/>
    </location>
</feature>
<evidence type="ECO:0000256" key="3">
    <source>
        <dbReference type="ARBA" id="ARBA00022692"/>
    </source>
</evidence>
<comment type="subcellular location">
    <subcellularLocation>
        <location evidence="1">Membrane</location>
        <topology evidence="1">Multi-pass membrane protein</topology>
    </subcellularLocation>
</comment>
<feature type="transmembrane region" description="Helical" evidence="6">
    <location>
        <begin position="12"/>
        <end position="32"/>
    </location>
</feature>
<evidence type="ECO:0000256" key="5">
    <source>
        <dbReference type="ARBA" id="ARBA00023136"/>
    </source>
</evidence>
<feature type="transmembrane region" description="Helical" evidence="6">
    <location>
        <begin position="312"/>
        <end position="330"/>
    </location>
</feature>
<evidence type="ECO:0000313" key="8">
    <source>
        <dbReference type="Proteomes" id="UP000789845"/>
    </source>
</evidence>
<feature type="transmembrane region" description="Helical" evidence="6">
    <location>
        <begin position="189"/>
        <end position="211"/>
    </location>
</feature>
<comment type="similarity">
    <text evidence="2">Belongs to the SLC13A/DASS transporter (TC 2.A.47) family. DIT1 subfamily.</text>
</comment>
<organism evidence="7 8">
    <name type="scientific">Pseudoneobacillus rhizosphaerae</name>
    <dbReference type="NCBI Taxonomy" id="2880968"/>
    <lineage>
        <taxon>Bacteria</taxon>
        <taxon>Bacillati</taxon>
        <taxon>Bacillota</taxon>
        <taxon>Bacilli</taxon>
        <taxon>Bacillales</taxon>
        <taxon>Bacillaceae</taxon>
        <taxon>Pseudoneobacillus</taxon>
    </lineage>
</organism>
<feature type="transmembrane region" description="Helical" evidence="6">
    <location>
        <begin position="278"/>
        <end position="300"/>
    </location>
</feature>
<sequence length="495" mass="53054">MKKLAKKTKPKIKWKSLLLSIIVLIVILLLPIPEGLPIAGKRALAVLAFAILLWVTEAVTYPVSAAFIIALLTILLGLSPTLDGSEGLLGTKLSLEWALSGFSSAAVALVAGALFLSAAMQETGLDRRLALIVLSKVGSTIKGILLGVILVGILLALLIPSPTARVGAMIPIILGMMTAFQLPKNSKLAALLILATAHTATIWSIGIKTATAQNMVGLNFIEKSFPHNVSWLQWFIAAAPWSLLMSIILYIVLLIFIKPDSKSIASGKEVVRKQLKEIGPITGAQIRLLLLSFLALILWATEDSIHPFDSTTIILIVVALMLAPGIGVLSWGNVEKLIPWGTIILFAAGISLGTVLLETNAATWLASSFFETFGLEKLPILFIVAILTAFTILIHIGFASATSLASTLIPVVIAFVQGMEVPGTIQGMGIVLITQFAVGFGFILPVNAPQNMLAYSTETFETKDFVKTGIVLTIIGYGLFILFSLTYWRWVELLP</sequence>
<feature type="transmembrane region" description="Helical" evidence="6">
    <location>
        <begin position="377"/>
        <end position="394"/>
    </location>
</feature>
<proteinExistence type="inferred from homology"/>
<dbReference type="EMBL" id="CAKJTG010000001">
    <property type="protein sequence ID" value="CAG9606428.1"/>
    <property type="molecule type" value="Genomic_DNA"/>
</dbReference>
<feature type="transmembrane region" description="Helical" evidence="6">
    <location>
        <begin position="469"/>
        <end position="490"/>
    </location>
</feature>
<dbReference type="GO" id="GO:0005886">
    <property type="term" value="C:plasma membrane"/>
    <property type="evidence" value="ECO:0007669"/>
    <property type="project" value="TreeGrafter"/>
</dbReference>